<reference evidence="2 3" key="2">
    <citation type="submission" date="2019-09" db="EMBL/GenBank/DDBJ databases">
        <authorList>
            <person name="Jin C."/>
        </authorList>
    </citation>
    <scope>NUCLEOTIDE SEQUENCE [LARGE SCALE GENOMIC DNA]</scope>
    <source>
        <strain evidence="2 3">BN140002</strain>
    </source>
</reference>
<comment type="caution">
    <text evidence="2">The sequence shown here is derived from an EMBL/GenBank/DDBJ whole genome shotgun (WGS) entry which is preliminary data.</text>
</comment>
<keyword evidence="1" id="KW-0732">Signal</keyword>
<gene>
    <name evidence="2" type="ORF">F0L46_18595</name>
</gene>
<dbReference type="AlphaFoldDB" id="A0A5B2VA96"/>
<accession>A0A5B2VA96</accession>
<dbReference type="EMBL" id="VUOA01000034">
    <property type="protein sequence ID" value="KAA2235515.1"/>
    <property type="molecule type" value="Genomic_DNA"/>
</dbReference>
<reference evidence="2 3" key="1">
    <citation type="submission" date="2019-09" db="EMBL/GenBank/DDBJ databases">
        <title>Salinarimonas rosea gen. nov., sp. nov., a new member of the a-2 subgroup of the Proteobacteria.</title>
        <authorList>
            <person name="Liu J."/>
        </authorList>
    </citation>
    <scope>NUCLEOTIDE SEQUENCE [LARGE SCALE GENOMIC DNA]</scope>
    <source>
        <strain evidence="2 3">BN140002</strain>
    </source>
</reference>
<evidence type="ECO:0000313" key="2">
    <source>
        <dbReference type="EMBL" id="KAA2235515.1"/>
    </source>
</evidence>
<organism evidence="2 3">
    <name type="scientific">Salinarimonas soli</name>
    <dbReference type="NCBI Taxonomy" id="1638099"/>
    <lineage>
        <taxon>Bacteria</taxon>
        <taxon>Pseudomonadati</taxon>
        <taxon>Pseudomonadota</taxon>
        <taxon>Alphaproteobacteria</taxon>
        <taxon>Hyphomicrobiales</taxon>
        <taxon>Salinarimonadaceae</taxon>
        <taxon>Salinarimonas</taxon>
    </lineage>
</organism>
<dbReference type="RefSeq" id="WP_149820322.1">
    <property type="nucleotide sequence ID" value="NZ_VUOA01000034.1"/>
</dbReference>
<feature type="chain" id="PRO_5023012944" evidence="1">
    <location>
        <begin position="20"/>
        <end position="88"/>
    </location>
</feature>
<evidence type="ECO:0000256" key="1">
    <source>
        <dbReference type="SAM" id="SignalP"/>
    </source>
</evidence>
<name>A0A5B2VA96_9HYPH</name>
<evidence type="ECO:0000313" key="3">
    <source>
        <dbReference type="Proteomes" id="UP000323142"/>
    </source>
</evidence>
<protein>
    <submittedName>
        <fullName evidence="2">Uncharacterized protein</fullName>
    </submittedName>
</protein>
<dbReference type="OrthoDB" id="10002158at2"/>
<proteinExistence type="predicted"/>
<feature type="signal peptide" evidence="1">
    <location>
        <begin position="1"/>
        <end position="19"/>
    </location>
</feature>
<dbReference type="Proteomes" id="UP000323142">
    <property type="component" value="Unassembled WGS sequence"/>
</dbReference>
<sequence>MLFRLSALVTLLAVVPAAAQVLPRESPAERQVRSSNQVIQQQQRFQARDAQSQFEINQLRQDIDRSRTMPFLTSPGVNPGCPVGSIGC</sequence>
<keyword evidence="3" id="KW-1185">Reference proteome</keyword>